<evidence type="ECO:0000313" key="2">
    <source>
        <dbReference type="EMBL" id="AKU98734.1"/>
    </source>
</evidence>
<dbReference type="Proteomes" id="UP000064967">
    <property type="component" value="Chromosome"/>
</dbReference>
<evidence type="ECO:0000313" key="3">
    <source>
        <dbReference type="Proteomes" id="UP000064967"/>
    </source>
</evidence>
<protein>
    <submittedName>
        <fullName evidence="2">Uncharacterized protein</fullName>
    </submittedName>
</protein>
<dbReference type="AlphaFoldDB" id="A0A0K1Q022"/>
<accession>A0A0K1Q022</accession>
<gene>
    <name evidence="2" type="ORF">AKJ09_05398</name>
</gene>
<reference evidence="2 3" key="1">
    <citation type="submission" date="2015-08" db="EMBL/GenBank/DDBJ databases">
        <authorList>
            <person name="Babu N.S."/>
            <person name="Beckwith C.J."/>
            <person name="Beseler K.G."/>
            <person name="Brison A."/>
            <person name="Carone J.V."/>
            <person name="Caskin T.P."/>
            <person name="Diamond M."/>
            <person name="Durham M.E."/>
            <person name="Foxe J.M."/>
            <person name="Go M."/>
            <person name="Henderson B.A."/>
            <person name="Jones I.B."/>
            <person name="McGettigan J.A."/>
            <person name="Micheletti S.J."/>
            <person name="Nasrallah M.E."/>
            <person name="Ortiz D."/>
            <person name="Piller C.R."/>
            <person name="Privatt S.R."/>
            <person name="Schneider S.L."/>
            <person name="Sharp S."/>
            <person name="Smith T.C."/>
            <person name="Stanton J.D."/>
            <person name="Ullery H.E."/>
            <person name="Wilson R.J."/>
            <person name="Serrano M.G."/>
            <person name="Buck G."/>
            <person name="Lee V."/>
            <person name="Wang Y."/>
            <person name="Carvalho R."/>
            <person name="Voegtly L."/>
            <person name="Shi R."/>
            <person name="Duckworth R."/>
            <person name="Johnson A."/>
            <person name="Loviza R."/>
            <person name="Walstead R."/>
            <person name="Shah Z."/>
            <person name="Kiflezghi M."/>
            <person name="Wade K."/>
            <person name="Ball S.L."/>
            <person name="Bradley K.W."/>
            <person name="Asai D.J."/>
            <person name="Bowman C.A."/>
            <person name="Russell D.A."/>
            <person name="Pope W.H."/>
            <person name="Jacobs-Sera D."/>
            <person name="Hendrix R.W."/>
            <person name="Hatfull G.F."/>
        </authorList>
    </citation>
    <scope>NUCLEOTIDE SEQUENCE [LARGE SCALE GENOMIC DNA]</scope>
    <source>
        <strain evidence="2 3">DSM 27648</strain>
    </source>
</reference>
<dbReference type="EMBL" id="CP012333">
    <property type="protein sequence ID" value="AKU98734.1"/>
    <property type="molecule type" value="Genomic_DNA"/>
</dbReference>
<dbReference type="KEGG" id="llu:AKJ09_05398"/>
<sequence length="45" mass="4723">MAASPGHLRKGASHPASLECEHKELGPKLLLVVRSDVPHASVTVP</sequence>
<evidence type="ECO:0000256" key="1">
    <source>
        <dbReference type="SAM" id="MobiDB-lite"/>
    </source>
</evidence>
<proteinExistence type="predicted"/>
<organism evidence="2 3">
    <name type="scientific">Labilithrix luteola</name>
    <dbReference type="NCBI Taxonomy" id="1391654"/>
    <lineage>
        <taxon>Bacteria</taxon>
        <taxon>Pseudomonadati</taxon>
        <taxon>Myxococcota</taxon>
        <taxon>Polyangia</taxon>
        <taxon>Polyangiales</taxon>
        <taxon>Labilitrichaceae</taxon>
        <taxon>Labilithrix</taxon>
    </lineage>
</organism>
<name>A0A0K1Q022_9BACT</name>
<feature type="region of interest" description="Disordered" evidence="1">
    <location>
        <begin position="1"/>
        <end position="20"/>
    </location>
</feature>
<keyword evidence="3" id="KW-1185">Reference proteome</keyword>